<accession>A0A1X7HGM4</accession>
<protein>
    <submittedName>
        <fullName evidence="2">Iron-sulfur cluster assembly protein</fullName>
    </submittedName>
</protein>
<dbReference type="Gene3D" id="2.60.300.12">
    <property type="entry name" value="HesB-like domain"/>
    <property type="match status" value="1"/>
</dbReference>
<proteinExistence type="predicted"/>
<sequence length="99" mass="10927">MIQVTETASRKITEIIKSANIPNAFLRVGVEEGGCSGLSYMLIVDRQQDNEDIILDQGDFSILVQADHDRFIEGLVIDYEESGMLGGFTINNPNSKASY</sequence>
<organism evidence="2 3">
    <name type="scientific">Paenibacillus uliginis N3/975</name>
    <dbReference type="NCBI Taxonomy" id="1313296"/>
    <lineage>
        <taxon>Bacteria</taxon>
        <taxon>Bacillati</taxon>
        <taxon>Bacillota</taxon>
        <taxon>Bacilli</taxon>
        <taxon>Bacillales</taxon>
        <taxon>Paenibacillaceae</taxon>
        <taxon>Paenibacillus</taxon>
    </lineage>
</organism>
<dbReference type="InterPro" id="IPR000361">
    <property type="entry name" value="ATAP_core_dom"/>
</dbReference>
<dbReference type="PANTHER" id="PTHR43011">
    <property type="entry name" value="IRON-SULFUR CLUSTER ASSEMBLY 2 HOMOLOG, MITOCHONDRIAL"/>
    <property type="match status" value="1"/>
</dbReference>
<evidence type="ECO:0000259" key="1">
    <source>
        <dbReference type="Pfam" id="PF01521"/>
    </source>
</evidence>
<evidence type="ECO:0000313" key="2">
    <source>
        <dbReference type="EMBL" id="SMF85768.1"/>
    </source>
</evidence>
<dbReference type="Proteomes" id="UP000192940">
    <property type="component" value="Chromosome I"/>
</dbReference>
<dbReference type="RefSeq" id="WP_208914042.1">
    <property type="nucleotide sequence ID" value="NZ_LT840184.1"/>
</dbReference>
<dbReference type="Pfam" id="PF01521">
    <property type="entry name" value="Fe-S_biosyn"/>
    <property type="match status" value="1"/>
</dbReference>
<dbReference type="GO" id="GO:0051537">
    <property type="term" value="F:2 iron, 2 sulfur cluster binding"/>
    <property type="evidence" value="ECO:0007669"/>
    <property type="project" value="UniProtKB-ARBA"/>
</dbReference>
<dbReference type="STRING" id="1313296.SAMN05661091_3141"/>
<name>A0A1X7HGM4_9BACL</name>
<gene>
    <name evidence="2" type="ORF">SAMN05661091_3141</name>
</gene>
<dbReference type="EMBL" id="LT840184">
    <property type="protein sequence ID" value="SMF85768.1"/>
    <property type="molecule type" value="Genomic_DNA"/>
</dbReference>
<dbReference type="SUPFAM" id="SSF89360">
    <property type="entry name" value="HesB-like domain"/>
    <property type="match status" value="1"/>
</dbReference>
<dbReference type="GO" id="GO:0016226">
    <property type="term" value="P:iron-sulfur cluster assembly"/>
    <property type="evidence" value="ECO:0007669"/>
    <property type="project" value="InterPro"/>
</dbReference>
<dbReference type="GO" id="GO:0005506">
    <property type="term" value="F:iron ion binding"/>
    <property type="evidence" value="ECO:0007669"/>
    <property type="project" value="TreeGrafter"/>
</dbReference>
<dbReference type="PANTHER" id="PTHR43011:SF1">
    <property type="entry name" value="IRON-SULFUR CLUSTER ASSEMBLY 2 HOMOLOG, MITOCHONDRIAL"/>
    <property type="match status" value="1"/>
</dbReference>
<dbReference type="GO" id="GO:0051539">
    <property type="term" value="F:4 iron, 4 sulfur cluster binding"/>
    <property type="evidence" value="ECO:0007669"/>
    <property type="project" value="TreeGrafter"/>
</dbReference>
<reference evidence="3" key="1">
    <citation type="submission" date="2017-04" db="EMBL/GenBank/DDBJ databases">
        <authorList>
            <person name="Varghese N."/>
            <person name="Submissions S."/>
        </authorList>
    </citation>
    <scope>NUCLEOTIDE SEQUENCE [LARGE SCALE GENOMIC DNA]</scope>
    <source>
        <strain evidence="3">N3/975</strain>
    </source>
</reference>
<dbReference type="NCBIfam" id="TIGR00049">
    <property type="entry name" value="iron-sulfur cluster assembly accessory protein"/>
    <property type="match status" value="1"/>
</dbReference>
<dbReference type="InterPro" id="IPR035903">
    <property type="entry name" value="HesB-like_dom_sf"/>
</dbReference>
<keyword evidence="3" id="KW-1185">Reference proteome</keyword>
<dbReference type="AlphaFoldDB" id="A0A1X7HGM4"/>
<dbReference type="InterPro" id="IPR016092">
    <property type="entry name" value="ATAP"/>
</dbReference>
<evidence type="ECO:0000313" key="3">
    <source>
        <dbReference type="Proteomes" id="UP000192940"/>
    </source>
</evidence>
<feature type="domain" description="Core" evidence="1">
    <location>
        <begin position="2"/>
        <end position="96"/>
    </location>
</feature>